<feature type="compositionally biased region" description="Low complexity" evidence="1">
    <location>
        <begin position="19"/>
        <end position="32"/>
    </location>
</feature>
<proteinExistence type="predicted"/>
<feature type="region of interest" description="Disordered" evidence="1">
    <location>
        <begin position="73"/>
        <end position="94"/>
    </location>
</feature>
<accession>A0ABY9IA85</accession>
<sequence>MGSPVEVDDPGRDGDGVLAARPAARGAAWAERPSGERHQQADGGVEHGEHVGPAGFQTRYRLLLLVRIVCPRPEPVRDGGAPKADRPDVPYAAG</sequence>
<feature type="compositionally biased region" description="Basic and acidic residues" evidence="1">
    <location>
        <begin position="33"/>
        <end position="50"/>
    </location>
</feature>
<name>A0ABY9IA85_9ACTN</name>
<evidence type="ECO:0000313" key="2">
    <source>
        <dbReference type="EMBL" id="WLQ43802.1"/>
    </source>
</evidence>
<keyword evidence="3" id="KW-1185">Reference proteome</keyword>
<gene>
    <name evidence="2" type="ORF">P8A22_30100</name>
</gene>
<dbReference type="RefSeq" id="WP_306091244.1">
    <property type="nucleotide sequence ID" value="NZ_CP120992.1"/>
</dbReference>
<protein>
    <submittedName>
        <fullName evidence="2">Uncharacterized protein</fullName>
    </submittedName>
</protein>
<dbReference type="EMBL" id="CP120992">
    <property type="protein sequence ID" value="WLQ43802.1"/>
    <property type="molecule type" value="Genomic_DNA"/>
</dbReference>
<dbReference type="Proteomes" id="UP001229952">
    <property type="component" value="Chromosome"/>
</dbReference>
<organism evidence="2 3">
    <name type="scientific">Streptomyces laculatispora</name>
    <dbReference type="NCBI Taxonomy" id="887464"/>
    <lineage>
        <taxon>Bacteria</taxon>
        <taxon>Bacillati</taxon>
        <taxon>Actinomycetota</taxon>
        <taxon>Actinomycetes</taxon>
        <taxon>Kitasatosporales</taxon>
        <taxon>Streptomycetaceae</taxon>
        <taxon>Streptomyces</taxon>
    </lineage>
</organism>
<reference evidence="2 3" key="1">
    <citation type="submission" date="2023-03" db="EMBL/GenBank/DDBJ databases">
        <title>Isolation and description of six Streptomyces strains from soil environments, able to metabolize different microbial glucans.</title>
        <authorList>
            <person name="Widen T."/>
            <person name="Larsbrink J."/>
        </authorList>
    </citation>
    <scope>NUCLEOTIDE SEQUENCE [LARGE SCALE GENOMIC DNA]</scope>
    <source>
        <strain evidence="2 3">Mut2</strain>
    </source>
</reference>
<evidence type="ECO:0000313" key="3">
    <source>
        <dbReference type="Proteomes" id="UP001229952"/>
    </source>
</evidence>
<feature type="region of interest" description="Disordered" evidence="1">
    <location>
        <begin position="1"/>
        <end position="52"/>
    </location>
</feature>
<evidence type="ECO:0000256" key="1">
    <source>
        <dbReference type="SAM" id="MobiDB-lite"/>
    </source>
</evidence>